<protein>
    <recommendedName>
        <fullName evidence="13">NuA3 HAT complex component NTO1</fullName>
    </recommendedName>
</protein>
<keyword evidence="2" id="KW-0479">Metal-binding</keyword>
<sequence length="815" mass="94357">MSQSGMTMEAPGDEVPVLTPTPDEHMLLQNPREEVSFTEYYQNLDPEELLPVFTYSHSEIYSKILENTNGLDRYDYRQRRVDQIRSSKLKTPNFRKLVDLDFEVENKKKEIELQQSPENPRILRKLGFHNLETKNDQKLDLPATYFRPNLNNDSMVRGKLTYKSKHFQVLYDMDETDLLFVDWMNSVATQPVSPDLFEIIITFFETQIYQVERILPPTIKDRATIDYQQHQAAILYGSDDGKGCATQDEQTCAVCGSANSDSSNSIVFCDGCDIAVHQDCYGVSFIPEGPWLCRRCLIARNTDEKCEFCPSITGAFKQTDGGDWAHVLCTLWTPELYFANPIYMEPVEGVANIPKSRWKLVCYICKQKVGVCIQCSKPSCFAAYHVTCAKRAELCMKYKKGIKGAIHDKGTLVSYCDKHTPIEWGHTHDVKAGINKTRLFFHDKVHKTQHGNTSAIEKTAVTEQEYKDLQSTKSTEFRWRLGENIYVIPEIFIDRLTNFIEENKLTNIPRNAMYQIAKYYTLKRKHMGKGLIKRPDVFNYAGMTMEQLNRRDEAVAYFQYDIGQLQETSKLVLKRSSKQKEINEVSIDLHNKLTYPKLWACQTLVNFLKVNLDSISYSIPKYAVKPTIDQIFQKVDNSEYTDIEILIKDIEKFCNWILSLSLNSNSPLVKVQKVFKIWQRYKKSKYQTARDFIKMVEDEWDLIKSQFVASKGLSYKAIDNFDCFYNERKRKHKKPKGVDGNSPVIRFGIEVSPLNEPSDNRRTLRTRRTPSYNDEAEKQIAEATKKGVGIKARLDRVKLRSNAQNLRKSKRLKSK</sequence>
<dbReference type="Gene3D" id="3.30.40.10">
    <property type="entry name" value="Zinc/RING finger domain, C3HC4 (zinc finger)"/>
    <property type="match status" value="2"/>
</dbReference>
<dbReference type="GO" id="GO:0008270">
    <property type="term" value="F:zinc ion binding"/>
    <property type="evidence" value="ECO:0007669"/>
    <property type="project" value="UniProtKB-KW"/>
</dbReference>
<dbReference type="PROSITE" id="PS01359">
    <property type="entry name" value="ZF_PHD_1"/>
    <property type="match status" value="1"/>
</dbReference>
<accession>A0A2U9R694</accession>
<dbReference type="FunFam" id="3.30.40.10:FF:000007">
    <property type="entry name" value="Bromodomain containing 1, isoform CRA_b"/>
    <property type="match status" value="1"/>
</dbReference>
<dbReference type="InterPro" id="IPR019786">
    <property type="entry name" value="Zinc_finger_PHD-type_CS"/>
</dbReference>
<dbReference type="EMBL" id="CP028775">
    <property type="protein sequence ID" value="AWU76910.1"/>
    <property type="molecule type" value="Genomic_DNA"/>
</dbReference>
<dbReference type="PROSITE" id="PS50016">
    <property type="entry name" value="ZF_PHD_2"/>
    <property type="match status" value="1"/>
</dbReference>
<dbReference type="GO" id="GO:0006357">
    <property type="term" value="P:regulation of transcription by RNA polymerase II"/>
    <property type="evidence" value="ECO:0007669"/>
    <property type="project" value="TreeGrafter"/>
</dbReference>
<dbReference type="PANTHER" id="PTHR13793">
    <property type="entry name" value="PHD FINGER PROTEINS"/>
    <property type="match status" value="1"/>
</dbReference>
<dbReference type="STRING" id="4909.A0A2U9R694"/>
<feature type="region of interest" description="Disordered" evidence="8">
    <location>
        <begin position="756"/>
        <end position="775"/>
    </location>
</feature>
<dbReference type="VEuPathDB" id="FungiDB:C5L36_0C08240"/>
<dbReference type="GeneID" id="40384705"/>
<dbReference type="InterPro" id="IPR013083">
    <property type="entry name" value="Znf_RING/FYVE/PHD"/>
</dbReference>
<keyword evidence="5" id="KW-0862">Zinc</keyword>
<keyword evidence="4 7" id="KW-0863">Zinc-finger</keyword>
<dbReference type="RefSeq" id="XP_029322387.1">
    <property type="nucleotide sequence ID" value="XM_029466527.1"/>
</dbReference>
<dbReference type="GO" id="GO:0005634">
    <property type="term" value="C:nucleus"/>
    <property type="evidence" value="ECO:0007669"/>
    <property type="project" value="UniProtKB-SubCell"/>
</dbReference>
<dbReference type="OrthoDB" id="20839at2759"/>
<evidence type="ECO:0000259" key="10">
    <source>
        <dbReference type="PROSITE" id="PS51805"/>
    </source>
</evidence>
<name>A0A2U9R694_PICKU</name>
<dbReference type="Proteomes" id="UP000249293">
    <property type="component" value="Chromosome 3"/>
</dbReference>
<gene>
    <name evidence="11" type="ORF">C5L36_0C08240</name>
</gene>
<evidence type="ECO:0000256" key="5">
    <source>
        <dbReference type="ARBA" id="ARBA00022833"/>
    </source>
</evidence>
<comment type="subcellular location">
    <subcellularLocation>
        <location evidence="1">Nucleus</location>
    </subcellularLocation>
</comment>
<feature type="domain" description="PHD-type" evidence="9">
    <location>
        <begin position="249"/>
        <end position="299"/>
    </location>
</feature>
<dbReference type="Pfam" id="PF10513">
    <property type="entry name" value="EPL1"/>
    <property type="match status" value="1"/>
</dbReference>
<evidence type="ECO:0000259" key="9">
    <source>
        <dbReference type="PROSITE" id="PS50016"/>
    </source>
</evidence>
<dbReference type="KEGG" id="pkz:C5L36_0C08240"/>
<reference evidence="11 12" key="1">
    <citation type="submission" date="2018-06" db="EMBL/GenBank/DDBJ databases">
        <title>Population genomics shows no distinction between pathogenic Candida krusei and environmental Pichia kudriavzevii: One species, four names.</title>
        <authorList>
            <person name="Douglass A.P."/>
            <person name="Offei B."/>
            <person name="Braun-Galleani S."/>
            <person name="Coughlan A.Y."/>
            <person name="Martos A."/>
            <person name="Ortiz-Merino R.A."/>
            <person name="Byrne K.P."/>
            <person name="Wolfe K.H."/>
        </authorList>
    </citation>
    <scope>NUCLEOTIDE SEQUENCE [LARGE SCALE GENOMIC DNA]</scope>
    <source>
        <strain evidence="11 12">CBS573</strain>
    </source>
</reference>
<evidence type="ECO:0000256" key="3">
    <source>
        <dbReference type="ARBA" id="ARBA00022737"/>
    </source>
</evidence>
<evidence type="ECO:0000313" key="11">
    <source>
        <dbReference type="EMBL" id="AWU76910.1"/>
    </source>
</evidence>
<evidence type="ECO:0000256" key="4">
    <source>
        <dbReference type="ARBA" id="ARBA00022771"/>
    </source>
</evidence>
<evidence type="ECO:0000256" key="8">
    <source>
        <dbReference type="SAM" id="MobiDB-lite"/>
    </source>
</evidence>
<dbReference type="Pfam" id="PF13831">
    <property type="entry name" value="PHD_2"/>
    <property type="match status" value="1"/>
</dbReference>
<keyword evidence="3" id="KW-0677">Repeat</keyword>
<evidence type="ECO:0000256" key="6">
    <source>
        <dbReference type="ARBA" id="ARBA00023242"/>
    </source>
</evidence>
<dbReference type="InterPro" id="IPR019542">
    <property type="entry name" value="Enhancer_polycomb-like_N"/>
</dbReference>
<dbReference type="PANTHER" id="PTHR13793:SF107">
    <property type="entry name" value="BROMODOMAIN-CONTAINING PROTEIN HOMOLOG"/>
    <property type="match status" value="1"/>
</dbReference>
<feature type="domain" description="PHD-type" evidence="10">
    <location>
        <begin position="303"/>
        <end position="420"/>
    </location>
</feature>
<evidence type="ECO:0008006" key="13">
    <source>
        <dbReference type="Google" id="ProtNLM"/>
    </source>
</evidence>
<keyword evidence="6" id="KW-0539">Nucleus</keyword>
<dbReference type="SMART" id="SM00249">
    <property type="entry name" value="PHD"/>
    <property type="match status" value="2"/>
</dbReference>
<dbReference type="InterPro" id="IPR050701">
    <property type="entry name" value="Histone_Mod_Regulator"/>
</dbReference>
<evidence type="ECO:0000256" key="1">
    <source>
        <dbReference type="ARBA" id="ARBA00004123"/>
    </source>
</evidence>
<dbReference type="InterPro" id="IPR019787">
    <property type="entry name" value="Znf_PHD-finger"/>
</dbReference>
<dbReference type="AlphaFoldDB" id="A0A2U9R694"/>
<evidence type="ECO:0000313" key="12">
    <source>
        <dbReference type="Proteomes" id="UP000249293"/>
    </source>
</evidence>
<organism evidence="11 12">
    <name type="scientific">Pichia kudriavzevii</name>
    <name type="common">Yeast</name>
    <name type="synonym">Issatchenkia orientalis</name>
    <dbReference type="NCBI Taxonomy" id="4909"/>
    <lineage>
        <taxon>Eukaryota</taxon>
        <taxon>Fungi</taxon>
        <taxon>Dikarya</taxon>
        <taxon>Ascomycota</taxon>
        <taxon>Saccharomycotina</taxon>
        <taxon>Pichiomycetes</taxon>
        <taxon>Pichiales</taxon>
        <taxon>Pichiaceae</taxon>
        <taxon>Pichia</taxon>
    </lineage>
</organism>
<dbReference type="Pfam" id="PF13832">
    <property type="entry name" value="zf-HC5HC2H_2"/>
    <property type="match status" value="1"/>
</dbReference>
<keyword evidence="12" id="KW-1185">Reference proteome</keyword>
<dbReference type="SUPFAM" id="SSF57903">
    <property type="entry name" value="FYVE/PHD zinc finger"/>
    <property type="match status" value="1"/>
</dbReference>
<dbReference type="CDD" id="cd15492">
    <property type="entry name" value="PHD_BRPF_JADE_like"/>
    <property type="match status" value="1"/>
</dbReference>
<dbReference type="PROSITE" id="PS51805">
    <property type="entry name" value="EPHD"/>
    <property type="match status" value="1"/>
</dbReference>
<dbReference type="InterPro" id="IPR001965">
    <property type="entry name" value="Znf_PHD"/>
</dbReference>
<proteinExistence type="predicted"/>
<evidence type="ECO:0000256" key="2">
    <source>
        <dbReference type="ARBA" id="ARBA00022723"/>
    </source>
</evidence>
<dbReference type="InterPro" id="IPR011011">
    <property type="entry name" value="Znf_FYVE_PHD"/>
</dbReference>
<dbReference type="InterPro" id="IPR034732">
    <property type="entry name" value="EPHD"/>
</dbReference>
<evidence type="ECO:0000256" key="7">
    <source>
        <dbReference type="PROSITE-ProRule" id="PRU00146"/>
    </source>
</evidence>